<dbReference type="RefSeq" id="WP_127054494.1">
    <property type="nucleotide sequence ID" value="NZ_PYAU01000001.1"/>
</dbReference>
<dbReference type="InterPro" id="IPR011335">
    <property type="entry name" value="Restrct_endonuc-II-like"/>
</dbReference>
<organism evidence="1 2">
    <name type="scientific">Labedella gwakjiensis</name>
    <dbReference type="NCBI Taxonomy" id="390269"/>
    <lineage>
        <taxon>Bacteria</taxon>
        <taxon>Bacillati</taxon>
        <taxon>Actinomycetota</taxon>
        <taxon>Actinomycetes</taxon>
        <taxon>Micrococcales</taxon>
        <taxon>Microbacteriaceae</taxon>
        <taxon>Labedella</taxon>
    </lineage>
</organism>
<gene>
    <name evidence="1" type="ORF">ELQ93_15415</name>
</gene>
<evidence type="ECO:0008006" key="3">
    <source>
        <dbReference type="Google" id="ProtNLM"/>
    </source>
</evidence>
<dbReference type="SUPFAM" id="SSF52980">
    <property type="entry name" value="Restriction endonuclease-like"/>
    <property type="match status" value="1"/>
</dbReference>
<evidence type="ECO:0000313" key="2">
    <source>
        <dbReference type="Proteomes" id="UP000268291"/>
    </source>
</evidence>
<dbReference type="Proteomes" id="UP000268291">
    <property type="component" value="Unassembled WGS sequence"/>
</dbReference>
<protein>
    <recommendedName>
        <fullName evidence="3">Very-short-patch-repair endonuclease</fullName>
    </recommendedName>
</protein>
<accession>A0ABY0C4C0</accession>
<comment type="caution">
    <text evidence="1">The sequence shown here is derived from an EMBL/GenBank/DDBJ whole genome shotgun (WGS) entry which is preliminary data.</text>
</comment>
<proteinExistence type="predicted"/>
<evidence type="ECO:0000313" key="1">
    <source>
        <dbReference type="EMBL" id="RUQ84210.1"/>
    </source>
</evidence>
<keyword evidence="2" id="KW-1185">Reference proteome</keyword>
<sequence>MRLLLHDAGFVPPRLQHRYDDDAGLVGYVDFAWPDLGIVLEFDGRRKYSAAEFAAGRTPEEVVWAEKRCEDRLRALGLQVLRVTWEDLGGQNPAVVAMVASAGVTRRPQIGIEGARYTWRPRS</sequence>
<dbReference type="EMBL" id="RZGY01000003">
    <property type="protein sequence ID" value="RUQ84210.1"/>
    <property type="molecule type" value="Genomic_DNA"/>
</dbReference>
<reference evidence="1 2" key="1">
    <citation type="submission" date="2018-12" db="EMBL/GenBank/DDBJ databases">
        <authorList>
            <person name="hu s."/>
            <person name="Xu Y."/>
            <person name="Xu B."/>
            <person name="Li F."/>
        </authorList>
    </citation>
    <scope>NUCLEOTIDE SEQUENCE [LARGE SCALE GENOMIC DNA]</scope>
    <source>
        <strain evidence="1 2">KSW2-17</strain>
    </source>
</reference>
<name>A0ABY0C4C0_9MICO</name>